<dbReference type="AlphaFoldDB" id="G4QC70"/>
<keyword evidence="4" id="KW-1133">Transmembrane helix</keyword>
<evidence type="ECO:0000313" key="7">
    <source>
        <dbReference type="Proteomes" id="UP000009284"/>
    </source>
</evidence>
<reference key="1">
    <citation type="submission" date="2011-09" db="EMBL/GenBank/DDBJ databases">
        <title>Genomic characterization of the Taylorella genus.</title>
        <authorList>
            <person name="Hebert L."/>
            <person name="Moumen B."/>
            <person name="Pons N."/>
            <person name="Duquesne F."/>
            <person name="Breuil M.-F."/>
            <person name="Goux D."/>
            <person name="Batto J.-M."/>
            <person name="Renault P."/>
            <person name="Laugier C."/>
            <person name="Petry S."/>
        </authorList>
    </citation>
    <scope>NUCLEOTIDE SEQUENCE</scope>
    <source>
        <strain>MCE3</strain>
    </source>
</reference>
<gene>
    <name evidence="6" type="ordered locus">TASI_1296</name>
</gene>
<keyword evidence="3 6" id="KW-0012">Acyltransferase</keyword>
<reference evidence="6 7" key="2">
    <citation type="journal article" date="2012" name="PLoS ONE">
        <title>Genomic characterization of the taylorella genus.</title>
        <authorList>
            <person name="Hebert L."/>
            <person name="Moumen B."/>
            <person name="Pons N."/>
            <person name="Duquesne F."/>
            <person name="Breuil M.F."/>
            <person name="Goux D."/>
            <person name="Batto J.M."/>
            <person name="Laugier C."/>
            <person name="Renault P."/>
            <person name="Petry S."/>
        </authorList>
    </citation>
    <scope>NUCLEOTIDE SEQUENCE [LARGE SCALE GENOMIC DNA]</scope>
    <source>
        <strain evidence="6 7">MCE3</strain>
    </source>
</reference>
<dbReference type="Pfam" id="PF01553">
    <property type="entry name" value="Acyltransferase"/>
    <property type="match status" value="1"/>
</dbReference>
<dbReference type="PANTHER" id="PTHR10434:SF40">
    <property type="entry name" value="1-ACYL-SN-GLYCEROL-3-PHOSPHATE ACYLTRANSFERASE"/>
    <property type="match status" value="1"/>
</dbReference>
<accession>G4QC70</accession>
<dbReference type="Proteomes" id="UP000009284">
    <property type="component" value="Chromosome"/>
</dbReference>
<dbReference type="EMBL" id="CP003059">
    <property type="protein sequence ID" value="AEP37039.1"/>
    <property type="molecule type" value="Genomic_DNA"/>
</dbReference>
<organism evidence="6 7">
    <name type="scientific">Taylorella asinigenitalis (strain MCE3)</name>
    <dbReference type="NCBI Taxonomy" id="1008459"/>
    <lineage>
        <taxon>Bacteria</taxon>
        <taxon>Pseudomonadati</taxon>
        <taxon>Pseudomonadota</taxon>
        <taxon>Betaproteobacteria</taxon>
        <taxon>Burkholderiales</taxon>
        <taxon>Alcaligenaceae</taxon>
        <taxon>Taylorella</taxon>
    </lineage>
</organism>
<evidence type="ECO:0000313" key="6">
    <source>
        <dbReference type="EMBL" id="AEP37039.1"/>
    </source>
</evidence>
<dbReference type="KEGG" id="tas:TASI_1296"/>
<feature type="transmembrane region" description="Helical" evidence="4">
    <location>
        <begin position="6"/>
        <end position="27"/>
    </location>
</feature>
<dbReference type="InterPro" id="IPR002123">
    <property type="entry name" value="Plipid/glycerol_acylTrfase"/>
</dbReference>
<dbReference type="eggNOG" id="COG0204">
    <property type="taxonomic scope" value="Bacteria"/>
</dbReference>
<proteinExistence type="predicted"/>
<evidence type="ECO:0000259" key="5">
    <source>
        <dbReference type="SMART" id="SM00563"/>
    </source>
</evidence>
<keyword evidence="7" id="KW-1185">Reference proteome</keyword>
<dbReference type="EC" id="2.3.1.51" evidence="6"/>
<evidence type="ECO:0000256" key="1">
    <source>
        <dbReference type="ARBA" id="ARBA00005189"/>
    </source>
</evidence>
<dbReference type="STRING" id="1008459.TASI_1296"/>
<keyword evidence="4" id="KW-0472">Membrane</keyword>
<evidence type="ECO:0000256" key="2">
    <source>
        <dbReference type="ARBA" id="ARBA00022679"/>
    </source>
</evidence>
<comment type="pathway">
    <text evidence="1">Lipid metabolism.</text>
</comment>
<keyword evidence="4" id="KW-0812">Transmembrane</keyword>
<dbReference type="PANTHER" id="PTHR10434">
    <property type="entry name" value="1-ACYL-SN-GLYCEROL-3-PHOSPHATE ACYLTRANSFERASE"/>
    <property type="match status" value="1"/>
</dbReference>
<dbReference type="GO" id="GO:0003841">
    <property type="term" value="F:1-acylglycerol-3-phosphate O-acyltransferase activity"/>
    <property type="evidence" value="ECO:0007669"/>
    <property type="project" value="UniProtKB-EC"/>
</dbReference>
<dbReference type="SUPFAM" id="SSF69593">
    <property type="entry name" value="Glycerol-3-phosphate (1)-acyltransferase"/>
    <property type="match status" value="1"/>
</dbReference>
<sequence>MKKATFKFLLAISTIFFGSISLIIMAFPLKFKWSFIRYWPKLTIWLAKHILGIKYEIKGKENIVPSASIYMAKHQSEWETFFLPTLFDRPSCYVLKKELLKIPFMGWGLRSAGHIPINREIPRLAMKEIISEGKNRLKQDANVIIFPEGTRTPVGSNKPYKRGGSILATVTGKGAVPIAINSGHIWPKDSKNIKSGTITVSIGPLIPSEGLSSDEHLALIEKWIENEMLILNPEHYASAT</sequence>
<dbReference type="GO" id="GO:0006654">
    <property type="term" value="P:phosphatidic acid biosynthetic process"/>
    <property type="evidence" value="ECO:0007669"/>
    <property type="project" value="TreeGrafter"/>
</dbReference>
<protein>
    <submittedName>
        <fullName evidence="6">Phospholipid and glycerol acyltransferase</fullName>
        <ecNumber evidence="6">2.3.1.51</ecNumber>
    </submittedName>
</protein>
<dbReference type="SMART" id="SM00563">
    <property type="entry name" value="PlsC"/>
    <property type="match status" value="1"/>
</dbReference>
<name>G4QC70_TAYAM</name>
<evidence type="ECO:0000256" key="3">
    <source>
        <dbReference type="ARBA" id="ARBA00023315"/>
    </source>
</evidence>
<dbReference type="RefSeq" id="WP_014111933.1">
    <property type="nucleotide sequence ID" value="NC_016043.1"/>
</dbReference>
<evidence type="ECO:0000256" key="4">
    <source>
        <dbReference type="SAM" id="Phobius"/>
    </source>
</evidence>
<dbReference type="OrthoDB" id="9812274at2"/>
<dbReference type="HOGENOM" id="CLU_027938_5_0_4"/>
<dbReference type="CDD" id="cd07989">
    <property type="entry name" value="LPLAT_AGPAT-like"/>
    <property type="match status" value="1"/>
</dbReference>
<keyword evidence="2 6" id="KW-0808">Transferase</keyword>
<feature type="domain" description="Phospholipid/glycerol acyltransferase" evidence="5">
    <location>
        <begin position="68"/>
        <end position="183"/>
    </location>
</feature>